<evidence type="ECO:0000259" key="8">
    <source>
        <dbReference type="PROSITE" id="PS50222"/>
    </source>
</evidence>
<dbReference type="PROSITE" id="PS50020">
    <property type="entry name" value="WW_DOMAIN_2"/>
    <property type="match status" value="3"/>
</dbReference>
<dbReference type="InterPro" id="IPR001202">
    <property type="entry name" value="WW_dom"/>
</dbReference>
<comment type="similarity">
    <text evidence="2">Belongs to the centrin family.</text>
</comment>
<evidence type="ECO:0000256" key="2">
    <source>
        <dbReference type="ARBA" id="ARBA00005253"/>
    </source>
</evidence>
<keyword evidence="5" id="KW-0963">Cytoplasm</keyword>
<name>A0A485L522_9STRA</name>
<feature type="domain" description="EF-hand" evidence="8">
    <location>
        <begin position="692"/>
        <end position="727"/>
    </location>
</feature>
<evidence type="ECO:0000256" key="1">
    <source>
        <dbReference type="ARBA" id="ARBA00004245"/>
    </source>
</evidence>
<feature type="domain" description="WW" evidence="7">
    <location>
        <begin position="556"/>
        <end position="590"/>
    </location>
</feature>
<evidence type="ECO:0000256" key="6">
    <source>
        <dbReference type="PROSITE-ProRule" id="PRU00023"/>
    </source>
</evidence>
<dbReference type="InterPro" id="IPR050230">
    <property type="entry name" value="CALM/Myosin/TropC-like"/>
</dbReference>
<evidence type="ECO:0000313" key="10">
    <source>
        <dbReference type="EMBL" id="VFT91915.1"/>
    </source>
</evidence>
<dbReference type="Pfam" id="PF12796">
    <property type="entry name" value="Ank_2"/>
    <property type="match status" value="1"/>
</dbReference>
<dbReference type="GO" id="GO:0005509">
    <property type="term" value="F:calcium ion binding"/>
    <property type="evidence" value="ECO:0007669"/>
    <property type="project" value="InterPro"/>
</dbReference>
<evidence type="ECO:0000313" key="11">
    <source>
        <dbReference type="Proteomes" id="UP000332933"/>
    </source>
</evidence>
<dbReference type="Pfam" id="PF13499">
    <property type="entry name" value="EF-hand_7"/>
    <property type="match status" value="3"/>
</dbReference>
<dbReference type="Gene3D" id="2.20.70.10">
    <property type="match status" value="1"/>
</dbReference>
<dbReference type="InterPro" id="IPR036770">
    <property type="entry name" value="Ankyrin_rpt-contain_sf"/>
</dbReference>
<evidence type="ECO:0000256" key="4">
    <source>
        <dbReference type="ARBA" id="ARBA00022837"/>
    </source>
</evidence>
<protein>
    <submittedName>
        <fullName evidence="10">Aste57867_15102 protein</fullName>
    </submittedName>
</protein>
<evidence type="ECO:0000313" key="9">
    <source>
        <dbReference type="EMBL" id="KAF0693989.1"/>
    </source>
</evidence>
<dbReference type="GO" id="GO:0016460">
    <property type="term" value="C:myosin II complex"/>
    <property type="evidence" value="ECO:0007669"/>
    <property type="project" value="TreeGrafter"/>
</dbReference>
<reference evidence="10 11" key="1">
    <citation type="submission" date="2019-03" db="EMBL/GenBank/DDBJ databases">
        <authorList>
            <person name="Gaulin E."/>
            <person name="Dumas B."/>
        </authorList>
    </citation>
    <scope>NUCLEOTIDE SEQUENCE [LARGE SCALE GENOMIC DNA]</scope>
    <source>
        <strain evidence="10">CBS 568.67</strain>
    </source>
</reference>
<evidence type="ECO:0000259" key="7">
    <source>
        <dbReference type="PROSITE" id="PS50020"/>
    </source>
</evidence>
<feature type="domain" description="EF-hand" evidence="8">
    <location>
        <begin position="634"/>
        <end position="669"/>
    </location>
</feature>
<dbReference type="SUPFAM" id="SSF51045">
    <property type="entry name" value="WW domain"/>
    <property type="match status" value="1"/>
</dbReference>
<dbReference type="SMART" id="SM00456">
    <property type="entry name" value="WW"/>
    <property type="match status" value="5"/>
</dbReference>
<dbReference type="OrthoDB" id="66458at2759"/>
<feature type="domain" description="EF-hand" evidence="8">
    <location>
        <begin position="728"/>
        <end position="763"/>
    </location>
</feature>
<dbReference type="SMART" id="SM00248">
    <property type="entry name" value="ANK"/>
    <property type="match status" value="8"/>
</dbReference>
<sequence length="1542" mass="174540">MAATAAEPTTPEMDPWYPSIYDAVSNVFLAIHPEDPAIVDLTDLQTVCAGMGVQLASHDLTQAMYDLDTSGEMVIRVADFAAWWLARLRAKEAAALAAQVVDTPTAARVWETVVDGETTYVYDTVTGESRWAMPELASAILAAFAREKEAGKRDDDDTTTTQESQLVRLFAKHDLARGPMETEVTYEQLQTWWFANVPQRQRTRLVELTEWWEVVDDVTKSVTYVNERTQVVQWDHPSVPAALVPIVAACHGTTLDEKLAAWFELLDQDKDEFLNLDEFLGMMTALLPSDVAAMTASQALAAMMVLQPAGDVRVLALDAILPWWQACHAKGLLGDWEEAYDADASSVYYYNWKTQQTQWENPGVTAHMQDLLNKFSNDPNVSTNERIRRLFVQYDTDQTGMLDAGEIKRICAALGTSLDAAALETMMRVMDTSGDGLVSLDEFLNWWHTKQHVEQHFEATVVERTRSEDIRHVCASYLHRAVGMFDATPIESNAVPRLVEALGRSIRGAALLRALHEMDSEGTRVIEPETFVVWYLKYDKACAEAEQRAREEKRAKEAMDTWVEQVNEKGSQTVYVNSRTKEIMWEKPGIQQRMQDLMQGSDIKAIFNEFDTDRSGSIDPRELKELLRALGQDVDEAQLRNIMTIIDTSGDGLVTLDELTTWWVCMQRRTIATANAQELQSQLINYHALSKDSIKELRTLFNQFDTDQSGSIDLHELKHLLARLGYHPTEKERKKLMDAIDTSGDGNIGADEFIAWWVTMHRTKEIETKAAQDGHLLVDVEAAMAATKATDDAAKRAAPLLDLSDISLSSLRNKLVDFRYNWNKGSMDIPPPIDEVPIDYGGPRKFGTVDVSHTHPQIVAVMAALVDDVVLITPLMLPDAAQRIQKMYRAKRARKQLIQTLNDRYVHLRDPATGMGYYMNRLTKEVRFTKPLLLGRREIQTPRTKLREQHADMAMTRRRNWMVSIMAKEKLQSSPTFRTAAFYVYGILCDIKARWKRGVWLALRAQDYTLAQLVVRHYPRQLKKPGPSGDLPLHFAIRHHLDLNVILAFLHGHTDVITKGNTAGYTPLHLACRDYPSAPLLEALLTVPHGLDACQRPTTGSHFTPLHLAVHHNAPLPVLRTLLDACPAALLQRNRRRNTPFHDAITLAATRDTRAVLELCVEYQPNNTPLGSMPVFESAWPLHLALLHDAPDAIVEYIVELAPESVTVPFRQLLPLFMAMKYRRAESLIRLLAEKTQVAGTAPTAMRTPKRFNPVHYALLYRFSSDLVLYFLAMHPDWASDQTIRKETPLHLAAMYCTDVNVAKKLLLIDPLPARHVNFAGYLPLHLAVVRGDIEMVKKLLQVCPWSLLDTIPGTKYDALMLSAKASRRFSNEPIVDALLMPPKLAPKRQKYKPLDLSPYYVASTSHLATMPCFDKLHMLDTCSTDDLEHLARKKMRQAFHKPTAKWELTKIMRLMALNPCDAAIQTRSLLAINEIIRGYDDPTRETVLEKYDIVRTLQHTMYDFTTNPRIQILGQKCLHHLLPTAFAKAKYQSRIDPLYKF</sequence>
<dbReference type="PROSITE" id="PS01159">
    <property type="entry name" value="WW_DOMAIN_1"/>
    <property type="match status" value="2"/>
</dbReference>
<dbReference type="SUPFAM" id="SSF48403">
    <property type="entry name" value="Ankyrin repeat"/>
    <property type="match status" value="2"/>
</dbReference>
<proteinExistence type="inferred from homology"/>
<keyword evidence="5" id="KW-0206">Cytoskeleton</keyword>
<keyword evidence="6" id="KW-0040">ANK repeat</keyword>
<dbReference type="FunFam" id="1.10.238.10:FF:000001">
    <property type="entry name" value="Calmodulin 1"/>
    <property type="match status" value="1"/>
</dbReference>
<organism evidence="10 11">
    <name type="scientific">Aphanomyces stellatus</name>
    <dbReference type="NCBI Taxonomy" id="120398"/>
    <lineage>
        <taxon>Eukaryota</taxon>
        <taxon>Sar</taxon>
        <taxon>Stramenopiles</taxon>
        <taxon>Oomycota</taxon>
        <taxon>Saprolegniomycetes</taxon>
        <taxon>Saprolegniales</taxon>
        <taxon>Verrucalvaceae</taxon>
        <taxon>Aphanomyces</taxon>
    </lineage>
</organism>
<dbReference type="EMBL" id="CAADRA010005643">
    <property type="protein sequence ID" value="VFT91915.1"/>
    <property type="molecule type" value="Genomic_DNA"/>
</dbReference>
<dbReference type="PROSITE" id="PS50088">
    <property type="entry name" value="ANK_REPEAT"/>
    <property type="match status" value="1"/>
</dbReference>
<dbReference type="InterPro" id="IPR018247">
    <property type="entry name" value="EF_Hand_1_Ca_BS"/>
</dbReference>
<gene>
    <name evidence="10" type="primary">Aste57867_15102</name>
    <name evidence="9" type="ORF">As57867_015046</name>
    <name evidence="10" type="ORF">ASTE57867_15102</name>
</gene>
<dbReference type="PROSITE" id="PS50297">
    <property type="entry name" value="ANK_REP_REGION"/>
    <property type="match status" value="1"/>
</dbReference>
<dbReference type="Proteomes" id="UP000332933">
    <property type="component" value="Unassembled WGS sequence"/>
</dbReference>
<dbReference type="Pfam" id="PF00397">
    <property type="entry name" value="WW"/>
    <property type="match status" value="1"/>
</dbReference>
<dbReference type="SUPFAM" id="SSF47473">
    <property type="entry name" value="EF-hand"/>
    <property type="match status" value="3"/>
</dbReference>
<evidence type="ECO:0000256" key="5">
    <source>
        <dbReference type="ARBA" id="ARBA00023212"/>
    </source>
</evidence>
<dbReference type="InterPro" id="IPR011992">
    <property type="entry name" value="EF-hand-dom_pair"/>
</dbReference>
<dbReference type="PROSITE" id="PS00018">
    <property type="entry name" value="EF_HAND_1"/>
    <property type="match status" value="6"/>
</dbReference>
<feature type="domain" description="EF-hand" evidence="8">
    <location>
        <begin position="254"/>
        <end position="289"/>
    </location>
</feature>
<feature type="domain" description="EF-hand" evidence="8">
    <location>
        <begin position="598"/>
        <end position="633"/>
    </location>
</feature>
<dbReference type="EMBL" id="VJMH01005622">
    <property type="protein sequence ID" value="KAF0693989.1"/>
    <property type="molecule type" value="Genomic_DNA"/>
</dbReference>
<dbReference type="PANTHER" id="PTHR23048">
    <property type="entry name" value="MYOSIN LIGHT CHAIN 1, 3"/>
    <property type="match status" value="1"/>
</dbReference>
<dbReference type="CDD" id="cd00051">
    <property type="entry name" value="EFh"/>
    <property type="match status" value="1"/>
</dbReference>
<dbReference type="InterPro" id="IPR002110">
    <property type="entry name" value="Ankyrin_rpt"/>
</dbReference>
<evidence type="ECO:0000256" key="3">
    <source>
        <dbReference type="ARBA" id="ARBA00022737"/>
    </source>
</evidence>
<dbReference type="PANTHER" id="PTHR23048:SF59">
    <property type="entry name" value="EF-HAND SUPERFAMILY PROTEIN"/>
    <property type="match status" value="1"/>
</dbReference>
<feature type="domain" description="WW" evidence="7">
    <location>
        <begin position="206"/>
        <end position="239"/>
    </location>
</feature>
<feature type="domain" description="WW" evidence="7">
    <location>
        <begin position="330"/>
        <end position="364"/>
    </location>
</feature>
<accession>A0A485L522</accession>
<feature type="domain" description="EF-hand" evidence="8">
    <location>
        <begin position="382"/>
        <end position="417"/>
    </location>
</feature>
<dbReference type="PROSITE" id="PS50096">
    <property type="entry name" value="IQ"/>
    <property type="match status" value="1"/>
</dbReference>
<keyword evidence="3" id="KW-0677">Repeat</keyword>
<dbReference type="InterPro" id="IPR002048">
    <property type="entry name" value="EF_hand_dom"/>
</dbReference>
<dbReference type="SMART" id="SM00054">
    <property type="entry name" value="EFh"/>
    <property type="match status" value="7"/>
</dbReference>
<dbReference type="Gene3D" id="1.10.238.10">
    <property type="entry name" value="EF-hand"/>
    <property type="match status" value="4"/>
</dbReference>
<keyword evidence="4" id="KW-0106">Calcium</keyword>
<dbReference type="PROSITE" id="PS50222">
    <property type="entry name" value="EF_HAND_2"/>
    <property type="match status" value="7"/>
</dbReference>
<feature type="repeat" description="ANK" evidence="6">
    <location>
        <begin position="1320"/>
        <end position="1342"/>
    </location>
</feature>
<dbReference type="InterPro" id="IPR036020">
    <property type="entry name" value="WW_dom_sf"/>
</dbReference>
<dbReference type="CDD" id="cd00201">
    <property type="entry name" value="WW"/>
    <property type="match status" value="1"/>
</dbReference>
<keyword evidence="11" id="KW-1185">Reference proteome</keyword>
<dbReference type="Gene3D" id="1.25.40.20">
    <property type="entry name" value="Ankyrin repeat-containing domain"/>
    <property type="match status" value="2"/>
</dbReference>
<comment type="subcellular location">
    <subcellularLocation>
        <location evidence="1">Cytoplasm</location>
        <location evidence="1">Cytoskeleton</location>
    </subcellularLocation>
</comment>
<feature type="domain" description="EF-hand" evidence="8">
    <location>
        <begin position="418"/>
        <end position="453"/>
    </location>
</feature>
<reference evidence="9" key="2">
    <citation type="submission" date="2019-06" db="EMBL/GenBank/DDBJ databases">
        <title>Genomics analysis of Aphanomyces spp. identifies a new class of oomycete effector associated with host adaptation.</title>
        <authorList>
            <person name="Gaulin E."/>
        </authorList>
    </citation>
    <scope>NUCLEOTIDE SEQUENCE</scope>
    <source>
        <strain evidence="9">CBS 578.67</strain>
    </source>
</reference>